<dbReference type="AlphaFoldDB" id="A0AAD7EMR6"/>
<feature type="chain" id="PRO_5041995881" evidence="1">
    <location>
        <begin position="22"/>
        <end position="144"/>
    </location>
</feature>
<name>A0AAD7EMR6_9AGAR</name>
<comment type="caution">
    <text evidence="2">The sequence shown here is derived from an EMBL/GenBank/DDBJ whole genome shotgun (WGS) entry which is preliminary data.</text>
</comment>
<keyword evidence="3" id="KW-1185">Reference proteome</keyword>
<keyword evidence="1" id="KW-0732">Signal</keyword>
<gene>
    <name evidence="2" type="ORF">DFH08DRAFT_1012886</name>
</gene>
<feature type="signal peptide" evidence="1">
    <location>
        <begin position="1"/>
        <end position="21"/>
    </location>
</feature>
<evidence type="ECO:0000313" key="2">
    <source>
        <dbReference type="EMBL" id="KAJ7340748.1"/>
    </source>
</evidence>
<reference evidence="2" key="1">
    <citation type="submission" date="2023-03" db="EMBL/GenBank/DDBJ databases">
        <title>Massive genome expansion in bonnet fungi (Mycena s.s.) driven by repeated elements and novel gene families across ecological guilds.</title>
        <authorList>
            <consortium name="Lawrence Berkeley National Laboratory"/>
            <person name="Harder C.B."/>
            <person name="Miyauchi S."/>
            <person name="Viragh M."/>
            <person name="Kuo A."/>
            <person name="Thoen E."/>
            <person name="Andreopoulos B."/>
            <person name="Lu D."/>
            <person name="Skrede I."/>
            <person name="Drula E."/>
            <person name="Henrissat B."/>
            <person name="Morin E."/>
            <person name="Kohler A."/>
            <person name="Barry K."/>
            <person name="LaButti K."/>
            <person name="Morin E."/>
            <person name="Salamov A."/>
            <person name="Lipzen A."/>
            <person name="Mereny Z."/>
            <person name="Hegedus B."/>
            <person name="Baldrian P."/>
            <person name="Stursova M."/>
            <person name="Weitz H."/>
            <person name="Taylor A."/>
            <person name="Grigoriev I.V."/>
            <person name="Nagy L.G."/>
            <person name="Martin F."/>
            <person name="Kauserud H."/>
        </authorList>
    </citation>
    <scope>NUCLEOTIDE SEQUENCE</scope>
    <source>
        <strain evidence="2">CBHHK002</strain>
    </source>
</reference>
<proteinExistence type="predicted"/>
<evidence type="ECO:0000313" key="3">
    <source>
        <dbReference type="Proteomes" id="UP001218218"/>
    </source>
</evidence>
<dbReference type="Proteomes" id="UP001218218">
    <property type="component" value="Unassembled WGS sequence"/>
</dbReference>
<accession>A0AAD7EMR6</accession>
<organism evidence="2 3">
    <name type="scientific">Mycena albidolilacea</name>
    <dbReference type="NCBI Taxonomy" id="1033008"/>
    <lineage>
        <taxon>Eukaryota</taxon>
        <taxon>Fungi</taxon>
        <taxon>Dikarya</taxon>
        <taxon>Basidiomycota</taxon>
        <taxon>Agaricomycotina</taxon>
        <taxon>Agaricomycetes</taxon>
        <taxon>Agaricomycetidae</taxon>
        <taxon>Agaricales</taxon>
        <taxon>Marasmiineae</taxon>
        <taxon>Mycenaceae</taxon>
        <taxon>Mycena</taxon>
    </lineage>
</organism>
<evidence type="ECO:0000256" key="1">
    <source>
        <dbReference type="SAM" id="SignalP"/>
    </source>
</evidence>
<protein>
    <submittedName>
        <fullName evidence="2">Uncharacterized protein</fullName>
    </submittedName>
</protein>
<sequence>MSHLILLLCPALKALNSVVQSSHLMLSWCTSSGVSLDSYYWDLGRPRASGVWTVSSGASTLGWGHPYEFGITHAWTGNPMYILQVEGGQLWWSGRVHIQGSTSLDHKSSEIKTCCKLLSGNKLIDLPLSHSIRLDGFLTGPQQP</sequence>
<dbReference type="EMBL" id="JARIHO010000026">
    <property type="protein sequence ID" value="KAJ7340748.1"/>
    <property type="molecule type" value="Genomic_DNA"/>
</dbReference>